<protein>
    <submittedName>
        <fullName evidence="1">Uncharacterized protein</fullName>
    </submittedName>
</protein>
<dbReference type="CTD" id="78777589"/>
<name>A0A6A5FV81_CAERE</name>
<dbReference type="KEGG" id="crq:GCK72_022881"/>
<dbReference type="EMBL" id="WUAV01000006">
    <property type="protein sequence ID" value="KAF1746426.1"/>
    <property type="molecule type" value="Genomic_DNA"/>
</dbReference>
<organism evidence="1 2">
    <name type="scientific">Caenorhabditis remanei</name>
    <name type="common">Caenorhabditis vulgaris</name>
    <dbReference type="NCBI Taxonomy" id="31234"/>
    <lineage>
        <taxon>Eukaryota</taxon>
        <taxon>Metazoa</taxon>
        <taxon>Ecdysozoa</taxon>
        <taxon>Nematoda</taxon>
        <taxon>Chromadorea</taxon>
        <taxon>Rhabditida</taxon>
        <taxon>Rhabditina</taxon>
        <taxon>Rhabditomorpha</taxon>
        <taxon>Rhabditoidea</taxon>
        <taxon>Rhabditidae</taxon>
        <taxon>Peloderinae</taxon>
        <taxon>Caenorhabditis</taxon>
    </lineage>
</organism>
<dbReference type="RefSeq" id="XP_053578674.1">
    <property type="nucleotide sequence ID" value="XM_053735108.1"/>
</dbReference>
<sequence>MFLGGLGFALTKLKHIKEICLVYPSVGHTHMSVDAHFGTISKSTSGADIKDPIEFGKFLLEKIDSVGEVVPDSTIFDFTEITKLMHKPPNLCSNGFITIGRTSTGKITCASSLTMNAGELIGAERKSVSFDLFKDEFYASDFNPLITKPDYSEIEGKIKKLVKLSGGIMTAQNERNFRFFFDQYGHQSFRELICRINSVSPKVPSLSMSDGGEMHMSIIEFLKKSGISPGHIPKKPVHKE</sequence>
<reference evidence="1 2" key="1">
    <citation type="submission" date="2019-12" db="EMBL/GenBank/DDBJ databases">
        <title>Chromosome-level assembly of the Caenorhabditis remanei genome.</title>
        <authorList>
            <person name="Teterina A.A."/>
            <person name="Willis J.H."/>
            <person name="Phillips P.C."/>
        </authorList>
    </citation>
    <scope>NUCLEOTIDE SEQUENCE [LARGE SCALE GENOMIC DNA]</scope>
    <source>
        <strain evidence="1 2">PX506</strain>
        <tissue evidence="1">Whole organism</tissue>
    </source>
</reference>
<accession>A0A6A5FV81</accession>
<dbReference type="AlphaFoldDB" id="A0A6A5FV81"/>
<dbReference type="GeneID" id="78777589"/>
<evidence type="ECO:0000313" key="2">
    <source>
        <dbReference type="Proteomes" id="UP000483820"/>
    </source>
</evidence>
<dbReference type="Proteomes" id="UP000483820">
    <property type="component" value="Chromosome X"/>
</dbReference>
<proteinExistence type="predicted"/>
<gene>
    <name evidence="1" type="ORF">GCK72_022881</name>
</gene>
<evidence type="ECO:0000313" key="1">
    <source>
        <dbReference type="EMBL" id="KAF1746426.1"/>
    </source>
</evidence>
<comment type="caution">
    <text evidence="1">The sequence shown here is derived from an EMBL/GenBank/DDBJ whole genome shotgun (WGS) entry which is preliminary data.</text>
</comment>